<dbReference type="PANTHER" id="PTHR43065">
    <property type="entry name" value="SENSOR HISTIDINE KINASE"/>
    <property type="match status" value="1"/>
</dbReference>
<evidence type="ECO:0000256" key="5">
    <source>
        <dbReference type="ARBA" id="ARBA00022777"/>
    </source>
</evidence>
<feature type="domain" description="Histidine kinase" evidence="8">
    <location>
        <begin position="1"/>
        <end position="193"/>
    </location>
</feature>
<dbReference type="GO" id="GO:0000160">
    <property type="term" value="P:phosphorelay signal transduction system"/>
    <property type="evidence" value="ECO:0007669"/>
    <property type="project" value="UniProtKB-KW"/>
</dbReference>
<evidence type="ECO:0000256" key="1">
    <source>
        <dbReference type="ARBA" id="ARBA00000085"/>
    </source>
</evidence>
<keyword evidence="10" id="KW-1185">Reference proteome</keyword>
<keyword evidence="6" id="KW-0067">ATP-binding</keyword>
<gene>
    <name evidence="9" type="primary">kinE_1</name>
    <name evidence="9" type="ORF">CLMAG_21910</name>
</gene>
<keyword evidence="4" id="KW-0547">Nucleotide-binding</keyword>
<protein>
    <recommendedName>
        <fullName evidence="2">histidine kinase</fullName>
        <ecNumber evidence="2">2.7.13.3</ecNumber>
    </recommendedName>
</protein>
<dbReference type="SUPFAM" id="SSF55874">
    <property type="entry name" value="ATPase domain of HSP90 chaperone/DNA topoisomerase II/histidine kinase"/>
    <property type="match status" value="1"/>
</dbReference>
<evidence type="ECO:0000256" key="3">
    <source>
        <dbReference type="ARBA" id="ARBA00022679"/>
    </source>
</evidence>
<dbReference type="RefSeq" id="WP_066621810.1">
    <property type="nucleotide sequence ID" value="NZ_FQXL01000004.1"/>
</dbReference>
<keyword evidence="5 9" id="KW-0418">Kinase</keyword>
<dbReference type="PRINTS" id="PR00344">
    <property type="entry name" value="BCTRLSENSOR"/>
</dbReference>
<comment type="caution">
    <text evidence="9">The sequence shown here is derived from an EMBL/GenBank/DDBJ whole genome shotgun (WGS) entry which is preliminary data.</text>
</comment>
<keyword evidence="3 9" id="KW-0808">Transferase</keyword>
<evidence type="ECO:0000256" key="2">
    <source>
        <dbReference type="ARBA" id="ARBA00012438"/>
    </source>
</evidence>
<dbReference type="EC" id="2.7.13.3" evidence="2"/>
<dbReference type="Pfam" id="PF02518">
    <property type="entry name" value="HATPase_c"/>
    <property type="match status" value="1"/>
</dbReference>
<dbReference type="GO" id="GO:0004673">
    <property type="term" value="F:protein histidine kinase activity"/>
    <property type="evidence" value="ECO:0007669"/>
    <property type="project" value="UniProtKB-EC"/>
</dbReference>
<dbReference type="Proteomes" id="UP000076603">
    <property type="component" value="Unassembled WGS sequence"/>
</dbReference>
<reference evidence="9 10" key="1">
    <citation type="submission" date="2016-04" db="EMBL/GenBank/DDBJ databases">
        <title>Genome sequence of Clostridium magnum DSM 2767.</title>
        <authorList>
            <person name="Poehlein A."/>
            <person name="Uhlig R."/>
            <person name="Fischer R."/>
            <person name="Bahl H."/>
            <person name="Daniel R."/>
        </authorList>
    </citation>
    <scope>NUCLEOTIDE SEQUENCE [LARGE SCALE GENOMIC DNA]</scope>
    <source>
        <strain evidence="9 10">DSM 2767</strain>
    </source>
</reference>
<organism evidence="9 10">
    <name type="scientific">Clostridium magnum DSM 2767</name>
    <dbReference type="NCBI Taxonomy" id="1121326"/>
    <lineage>
        <taxon>Bacteria</taxon>
        <taxon>Bacillati</taxon>
        <taxon>Bacillota</taxon>
        <taxon>Clostridia</taxon>
        <taxon>Eubacteriales</taxon>
        <taxon>Clostridiaceae</taxon>
        <taxon>Clostridium</taxon>
    </lineage>
</organism>
<dbReference type="PROSITE" id="PS50109">
    <property type="entry name" value="HIS_KIN"/>
    <property type="match status" value="1"/>
</dbReference>
<dbReference type="EMBL" id="LWAE01000002">
    <property type="protein sequence ID" value="KZL92382.1"/>
    <property type="molecule type" value="Genomic_DNA"/>
</dbReference>
<accession>A0A161YNT2</accession>
<dbReference type="SMART" id="SM00387">
    <property type="entry name" value="HATPase_c"/>
    <property type="match status" value="1"/>
</dbReference>
<dbReference type="InterPro" id="IPR036890">
    <property type="entry name" value="HATPase_C_sf"/>
</dbReference>
<dbReference type="InterPro" id="IPR004358">
    <property type="entry name" value="Sig_transdc_His_kin-like_C"/>
</dbReference>
<dbReference type="PANTHER" id="PTHR43065:SF46">
    <property type="entry name" value="C4-DICARBOXYLATE TRANSPORT SENSOR PROTEIN DCTB"/>
    <property type="match status" value="1"/>
</dbReference>
<dbReference type="PATRIC" id="fig|1121326.3.peg.2183"/>
<dbReference type="Gene3D" id="3.30.565.10">
    <property type="entry name" value="Histidine kinase-like ATPase, C-terminal domain"/>
    <property type="match status" value="1"/>
</dbReference>
<proteinExistence type="predicted"/>
<evidence type="ECO:0000313" key="10">
    <source>
        <dbReference type="Proteomes" id="UP000076603"/>
    </source>
</evidence>
<dbReference type="AlphaFoldDB" id="A0A161YNT2"/>
<name>A0A161YNT2_9CLOT</name>
<evidence type="ECO:0000256" key="4">
    <source>
        <dbReference type="ARBA" id="ARBA00022741"/>
    </source>
</evidence>
<evidence type="ECO:0000256" key="6">
    <source>
        <dbReference type="ARBA" id="ARBA00022840"/>
    </source>
</evidence>
<evidence type="ECO:0000313" key="9">
    <source>
        <dbReference type="EMBL" id="KZL92382.1"/>
    </source>
</evidence>
<dbReference type="InterPro" id="IPR005467">
    <property type="entry name" value="His_kinase_dom"/>
</dbReference>
<dbReference type="STRING" id="1121326.CLMAG_21910"/>
<dbReference type="OrthoDB" id="9784397at2"/>
<evidence type="ECO:0000259" key="8">
    <source>
        <dbReference type="PROSITE" id="PS50109"/>
    </source>
</evidence>
<dbReference type="InterPro" id="IPR003594">
    <property type="entry name" value="HATPase_dom"/>
</dbReference>
<dbReference type="GO" id="GO:0005524">
    <property type="term" value="F:ATP binding"/>
    <property type="evidence" value="ECO:0007669"/>
    <property type="project" value="UniProtKB-KW"/>
</dbReference>
<keyword evidence="7" id="KW-0902">Two-component regulatory system</keyword>
<sequence>MIELYADDEKIKEYSKKINASTNEVNRIITDFFNLSKPRQTDLEEIGFNDLIFSMKSTIETSSQLNDVKVILDLNHDERYILCDETQIRQVILNIYKNAVEAMEETVNPVLHISTGLDEKNKEVFIKISDNGKGIDAETIKKIGKAFFTTKKTGTGLGLNVCYQIIKEHKGKLSVKSELGKGTIFTIKIPYIDIDLNEVI</sequence>
<comment type="catalytic activity">
    <reaction evidence="1">
        <text>ATP + protein L-histidine = ADP + protein N-phospho-L-histidine.</text>
        <dbReference type="EC" id="2.7.13.3"/>
    </reaction>
</comment>
<evidence type="ECO:0000256" key="7">
    <source>
        <dbReference type="ARBA" id="ARBA00023012"/>
    </source>
</evidence>